<evidence type="ECO:0000256" key="1">
    <source>
        <dbReference type="ARBA" id="ARBA00004651"/>
    </source>
</evidence>
<evidence type="ECO:0000256" key="2">
    <source>
        <dbReference type="ARBA" id="ARBA00022475"/>
    </source>
</evidence>
<feature type="transmembrane region" description="Helical" evidence="6">
    <location>
        <begin position="221"/>
        <end position="240"/>
    </location>
</feature>
<dbReference type="InterPro" id="IPR050448">
    <property type="entry name" value="OpgB/LTA_synthase_biosynth"/>
</dbReference>
<dbReference type="SUPFAM" id="SSF53649">
    <property type="entry name" value="Alkaline phosphatase-like"/>
    <property type="match status" value="1"/>
</dbReference>
<feature type="transmembrane region" description="Helical" evidence="6">
    <location>
        <begin position="128"/>
        <end position="152"/>
    </location>
</feature>
<evidence type="ECO:0000256" key="4">
    <source>
        <dbReference type="ARBA" id="ARBA00022989"/>
    </source>
</evidence>
<accession>A0A517PVP5</accession>
<sequence length="713" mass="82391">MTFQINPTNELREICPNSKVVVMTADNNKPQSGEGLIKKLTYSWSLWLGQYRITLEFIAMVLVLFTLLRVILVFTYVDWNSVATHELIQLSIIGLRFDLLVTFLYVMPQIIRHTFFYKTPSVSRLNRTFLHFEILFTVLFIPFLCVAEFLFFDEFQSRLNYIAFEYLVYPHEVFGNIWESYPIVLLFFGIFITAGSLFVIIRKRAQNVVDIPIPKSRRYGIFFMVVFTISILWSTISMSSTKYSQNRIVNQCSGNGLYSFVFYAWSCGFDYDEFYLTIDREEANQRVQQRIITSNDHRHEFSLNPVDRTVTVHRIQRDWNVVVILEESLGSDFVGILGDDRGLTPFFDKLSAEGILFDNFYATGNRTARALEAVLTSMPPIPTESILKRDHSDNVYTLAHVLAARGYNRVFIEGGHGIFDGMRSFMMSNGFERFIELKDYEAPTFTTAWGACDEDIFNRSLIECDDLSKRNNPFFMVVLTNSNHQPFTYPSGRIDLPSEAKNRTHAVKYSDWALGNFFQKAKLHEFYKNTLFVVMGDHGARVYGSQLFPMKSYRIPVLMILPSGNGGGIRCSTLASSLDITPTIMGQLGGTYRSVFFGRDALSIAPSSGYALMQHNHDLALLQSNQQMLVLSSQKKYELFRLDTETYSLTQQQERNTRLRRDAISFFQSAHHLYYQERWFPAETSVSEQSHEIHHTHNIPIWQHNKPTTGRKF</sequence>
<dbReference type="Pfam" id="PF00884">
    <property type="entry name" value="Sulfatase"/>
    <property type="match status" value="1"/>
</dbReference>
<evidence type="ECO:0000313" key="8">
    <source>
        <dbReference type="EMBL" id="QDT23450.1"/>
    </source>
</evidence>
<proteinExistence type="predicted"/>
<keyword evidence="4 6" id="KW-1133">Transmembrane helix</keyword>
<protein>
    <submittedName>
        <fullName evidence="8">Lipoteichoic acid synthase 2</fullName>
    </submittedName>
</protein>
<name>A0A517PVP5_9PLAN</name>
<gene>
    <name evidence="8" type="primary">ltaS2_2</name>
    <name evidence="8" type="ORF">HG66A1_52670</name>
</gene>
<reference evidence="8 9" key="1">
    <citation type="submission" date="2019-02" db="EMBL/GenBank/DDBJ databases">
        <title>Deep-cultivation of Planctomycetes and their phenomic and genomic characterization uncovers novel biology.</title>
        <authorList>
            <person name="Wiegand S."/>
            <person name="Jogler M."/>
            <person name="Boedeker C."/>
            <person name="Pinto D."/>
            <person name="Vollmers J."/>
            <person name="Rivas-Marin E."/>
            <person name="Kohn T."/>
            <person name="Peeters S.H."/>
            <person name="Heuer A."/>
            <person name="Rast P."/>
            <person name="Oberbeckmann S."/>
            <person name="Bunk B."/>
            <person name="Jeske O."/>
            <person name="Meyerdierks A."/>
            <person name="Storesund J.E."/>
            <person name="Kallscheuer N."/>
            <person name="Luecker S."/>
            <person name="Lage O.M."/>
            <person name="Pohl T."/>
            <person name="Merkel B.J."/>
            <person name="Hornburger P."/>
            <person name="Mueller R.-W."/>
            <person name="Bruemmer F."/>
            <person name="Labrenz M."/>
            <person name="Spormann A.M."/>
            <person name="Op den Camp H."/>
            <person name="Overmann J."/>
            <person name="Amann R."/>
            <person name="Jetten M.S.M."/>
            <person name="Mascher T."/>
            <person name="Medema M.H."/>
            <person name="Devos D.P."/>
            <person name="Kaster A.-K."/>
            <person name="Ovreas L."/>
            <person name="Rohde M."/>
            <person name="Galperin M.Y."/>
            <person name="Jogler C."/>
        </authorList>
    </citation>
    <scope>NUCLEOTIDE SEQUENCE [LARGE SCALE GENOMIC DNA]</scope>
    <source>
        <strain evidence="8 9">HG66A1</strain>
    </source>
</reference>
<feature type="transmembrane region" description="Helical" evidence="6">
    <location>
        <begin position="88"/>
        <end position="107"/>
    </location>
</feature>
<keyword evidence="9" id="KW-1185">Reference proteome</keyword>
<dbReference type="EMBL" id="CP036266">
    <property type="protein sequence ID" value="QDT23450.1"/>
    <property type="molecule type" value="Genomic_DNA"/>
</dbReference>
<dbReference type="InterPro" id="IPR000917">
    <property type="entry name" value="Sulfatase_N"/>
</dbReference>
<dbReference type="AlphaFoldDB" id="A0A517PVP5"/>
<feature type="transmembrane region" description="Helical" evidence="6">
    <location>
        <begin position="53"/>
        <end position="76"/>
    </location>
</feature>
<dbReference type="CDD" id="cd16015">
    <property type="entry name" value="LTA_synthase"/>
    <property type="match status" value="1"/>
</dbReference>
<dbReference type="PANTHER" id="PTHR47371:SF3">
    <property type="entry name" value="PHOSPHOGLYCEROL TRANSFERASE I"/>
    <property type="match status" value="1"/>
</dbReference>
<feature type="domain" description="Sulfatase N-terminal" evidence="7">
    <location>
        <begin position="320"/>
        <end position="589"/>
    </location>
</feature>
<evidence type="ECO:0000313" key="9">
    <source>
        <dbReference type="Proteomes" id="UP000320421"/>
    </source>
</evidence>
<keyword evidence="3 6" id="KW-0812">Transmembrane</keyword>
<comment type="subcellular location">
    <subcellularLocation>
        <location evidence="1">Cell membrane</location>
        <topology evidence="1">Multi-pass membrane protein</topology>
    </subcellularLocation>
</comment>
<evidence type="ECO:0000256" key="6">
    <source>
        <dbReference type="SAM" id="Phobius"/>
    </source>
</evidence>
<dbReference type="Proteomes" id="UP000320421">
    <property type="component" value="Chromosome"/>
</dbReference>
<dbReference type="Gene3D" id="3.30.1120.80">
    <property type="match status" value="1"/>
</dbReference>
<dbReference type="RefSeq" id="WP_145190876.1">
    <property type="nucleotide sequence ID" value="NZ_CP036266.1"/>
</dbReference>
<dbReference type="InterPro" id="IPR017850">
    <property type="entry name" value="Alkaline_phosphatase_core_sf"/>
</dbReference>
<organism evidence="8 9">
    <name type="scientific">Gimesia chilikensis</name>
    <dbReference type="NCBI Taxonomy" id="2605989"/>
    <lineage>
        <taxon>Bacteria</taxon>
        <taxon>Pseudomonadati</taxon>
        <taxon>Planctomycetota</taxon>
        <taxon>Planctomycetia</taxon>
        <taxon>Planctomycetales</taxon>
        <taxon>Planctomycetaceae</taxon>
        <taxon>Gimesia</taxon>
    </lineage>
</organism>
<evidence type="ECO:0000256" key="5">
    <source>
        <dbReference type="ARBA" id="ARBA00023136"/>
    </source>
</evidence>
<keyword evidence="5 6" id="KW-0472">Membrane</keyword>
<dbReference type="GO" id="GO:0005886">
    <property type="term" value="C:plasma membrane"/>
    <property type="evidence" value="ECO:0007669"/>
    <property type="project" value="UniProtKB-SubCell"/>
</dbReference>
<dbReference type="PANTHER" id="PTHR47371">
    <property type="entry name" value="LIPOTEICHOIC ACID SYNTHASE"/>
    <property type="match status" value="1"/>
</dbReference>
<evidence type="ECO:0000256" key="3">
    <source>
        <dbReference type="ARBA" id="ARBA00022692"/>
    </source>
</evidence>
<feature type="transmembrane region" description="Helical" evidence="6">
    <location>
        <begin position="181"/>
        <end position="201"/>
    </location>
</feature>
<dbReference type="OrthoDB" id="5901192at2"/>
<dbReference type="Gene3D" id="3.40.720.10">
    <property type="entry name" value="Alkaline Phosphatase, subunit A"/>
    <property type="match status" value="1"/>
</dbReference>
<evidence type="ECO:0000259" key="7">
    <source>
        <dbReference type="Pfam" id="PF00884"/>
    </source>
</evidence>
<keyword evidence="2" id="KW-1003">Cell membrane</keyword>